<dbReference type="AlphaFoldDB" id="A0A0A5GE60"/>
<dbReference type="SMART" id="SM00046">
    <property type="entry name" value="DAGKc"/>
    <property type="match status" value="1"/>
</dbReference>
<name>A0A0A5GE60_9BACI</name>
<proteinExistence type="inferred from homology"/>
<dbReference type="InterPro" id="IPR016064">
    <property type="entry name" value="NAD/diacylglycerol_kinase_sf"/>
</dbReference>
<dbReference type="PROSITE" id="PS50146">
    <property type="entry name" value="DAGK"/>
    <property type="match status" value="1"/>
</dbReference>
<keyword evidence="7" id="KW-0067">ATP-binding</keyword>
<comment type="cofactor">
    <cofactor evidence="1">
        <name>Mg(2+)</name>
        <dbReference type="ChEBI" id="CHEBI:18420"/>
    </cofactor>
</comment>
<evidence type="ECO:0000256" key="8">
    <source>
        <dbReference type="ARBA" id="ARBA00023098"/>
    </source>
</evidence>
<dbReference type="Proteomes" id="UP000030528">
    <property type="component" value="Unassembled WGS sequence"/>
</dbReference>
<organism evidence="12 13">
    <name type="scientific">Pontibacillus halophilus JSM 076056 = DSM 19796</name>
    <dbReference type="NCBI Taxonomy" id="1385510"/>
    <lineage>
        <taxon>Bacteria</taxon>
        <taxon>Bacillati</taxon>
        <taxon>Bacillota</taxon>
        <taxon>Bacilli</taxon>
        <taxon>Bacillales</taxon>
        <taxon>Bacillaceae</taxon>
        <taxon>Pontibacillus</taxon>
    </lineage>
</organism>
<dbReference type="NCBIfam" id="TIGR00147">
    <property type="entry name" value="YegS/Rv2252/BmrU family lipid kinase"/>
    <property type="match status" value="1"/>
</dbReference>
<feature type="domain" description="DAGKc" evidence="11">
    <location>
        <begin position="1"/>
        <end position="132"/>
    </location>
</feature>
<dbReference type="Gene3D" id="2.60.200.40">
    <property type="match status" value="1"/>
</dbReference>
<dbReference type="PANTHER" id="PTHR12358">
    <property type="entry name" value="SPHINGOSINE KINASE"/>
    <property type="match status" value="1"/>
</dbReference>
<dbReference type="Gene3D" id="3.40.50.10330">
    <property type="entry name" value="Probable inorganic polyphosphate/atp-NAD kinase, domain 1"/>
    <property type="match status" value="1"/>
</dbReference>
<evidence type="ECO:0000256" key="1">
    <source>
        <dbReference type="ARBA" id="ARBA00001946"/>
    </source>
</evidence>
<sequence>MFIFLVNREAGGGKGAKLFESIRHHSLFTEKRCMSYFTEYEGHAEKLIQQIVTLYYRKIRCVFIIGGDGTVHEVYNGLLQHRAVPICVLPAGSGNDFARGLGYNDSPISMMENVMKMPEGASFKGGRYETAHTKRHFVNNIGIGIDGALIHSTPKTLKKWLNKRGLGVVTYALTFYKAIRTFSPFSCTITTDGHTRSLEDCWLVVIGNHPYFGGGMRILPDARASSSLLSVLTVSNMPKWKIVVLFLSVFLGRHTQINGVELWRGNEIEVNCQSDVVGQVDGLPITMKRYTAKKAQDDQVLYKSTKK</sequence>
<keyword evidence="6" id="KW-0418">Kinase</keyword>
<dbReference type="Pfam" id="PF00781">
    <property type="entry name" value="DAGK_cat"/>
    <property type="match status" value="1"/>
</dbReference>
<evidence type="ECO:0000256" key="10">
    <source>
        <dbReference type="ARBA" id="ARBA00023264"/>
    </source>
</evidence>
<dbReference type="eggNOG" id="COG1597">
    <property type="taxonomic scope" value="Bacteria"/>
</dbReference>
<evidence type="ECO:0000256" key="5">
    <source>
        <dbReference type="ARBA" id="ARBA00022741"/>
    </source>
</evidence>
<comment type="similarity">
    <text evidence="2">Belongs to the diacylglycerol/lipid kinase family.</text>
</comment>
<keyword evidence="5" id="KW-0547">Nucleotide-binding</keyword>
<dbReference type="GO" id="GO:0005524">
    <property type="term" value="F:ATP binding"/>
    <property type="evidence" value="ECO:0007669"/>
    <property type="project" value="UniProtKB-KW"/>
</dbReference>
<dbReference type="InterPro" id="IPR005218">
    <property type="entry name" value="Diacylglycerol/lipid_kinase"/>
</dbReference>
<dbReference type="InterPro" id="IPR017438">
    <property type="entry name" value="ATP-NAD_kinase_N"/>
</dbReference>
<dbReference type="Pfam" id="PF19279">
    <property type="entry name" value="YegS_C"/>
    <property type="match status" value="1"/>
</dbReference>
<dbReference type="PANTHER" id="PTHR12358:SF54">
    <property type="entry name" value="SPHINGOSINE KINASE RELATED PROTEIN"/>
    <property type="match status" value="1"/>
</dbReference>
<dbReference type="GO" id="GO:0008654">
    <property type="term" value="P:phospholipid biosynthetic process"/>
    <property type="evidence" value="ECO:0007669"/>
    <property type="project" value="UniProtKB-KW"/>
</dbReference>
<evidence type="ECO:0000256" key="2">
    <source>
        <dbReference type="ARBA" id="ARBA00005983"/>
    </source>
</evidence>
<keyword evidence="13" id="KW-1185">Reference proteome</keyword>
<dbReference type="InterPro" id="IPR045540">
    <property type="entry name" value="YegS/DAGK_C"/>
</dbReference>
<dbReference type="STRING" id="1385510.GCA_000425205_03569"/>
<evidence type="ECO:0000256" key="7">
    <source>
        <dbReference type="ARBA" id="ARBA00022840"/>
    </source>
</evidence>
<dbReference type="InterPro" id="IPR050187">
    <property type="entry name" value="Lipid_Phosphate_FormReg"/>
</dbReference>
<keyword evidence="8" id="KW-0443">Lipid metabolism</keyword>
<dbReference type="SUPFAM" id="SSF111331">
    <property type="entry name" value="NAD kinase/diacylglycerol kinase-like"/>
    <property type="match status" value="1"/>
</dbReference>
<evidence type="ECO:0000313" key="13">
    <source>
        <dbReference type="Proteomes" id="UP000030528"/>
    </source>
</evidence>
<evidence type="ECO:0000256" key="9">
    <source>
        <dbReference type="ARBA" id="ARBA00023209"/>
    </source>
</evidence>
<comment type="caution">
    <text evidence="12">The sequence shown here is derived from an EMBL/GenBank/DDBJ whole genome shotgun (WGS) entry which is preliminary data.</text>
</comment>
<keyword evidence="10" id="KW-1208">Phospholipid metabolism</keyword>
<evidence type="ECO:0000256" key="6">
    <source>
        <dbReference type="ARBA" id="ARBA00022777"/>
    </source>
</evidence>
<keyword evidence="9" id="KW-0594">Phospholipid biosynthesis</keyword>
<evidence type="ECO:0000259" key="11">
    <source>
        <dbReference type="PROSITE" id="PS50146"/>
    </source>
</evidence>
<dbReference type="GO" id="GO:0016301">
    <property type="term" value="F:kinase activity"/>
    <property type="evidence" value="ECO:0007669"/>
    <property type="project" value="UniProtKB-KW"/>
</dbReference>
<gene>
    <name evidence="12" type="ORF">N781_09215</name>
</gene>
<evidence type="ECO:0000256" key="4">
    <source>
        <dbReference type="ARBA" id="ARBA00022679"/>
    </source>
</evidence>
<dbReference type="InterPro" id="IPR001206">
    <property type="entry name" value="Diacylglycerol_kinase_cat_dom"/>
</dbReference>
<protein>
    <recommendedName>
        <fullName evidence="11">DAGKc domain-containing protein</fullName>
    </recommendedName>
</protein>
<dbReference type="EMBL" id="AVPE01000023">
    <property type="protein sequence ID" value="KGX89420.1"/>
    <property type="molecule type" value="Genomic_DNA"/>
</dbReference>
<keyword evidence="4" id="KW-0808">Transferase</keyword>
<accession>A0A0A5GE60</accession>
<reference evidence="12 13" key="1">
    <citation type="submission" date="2013-08" db="EMBL/GenBank/DDBJ databases">
        <authorList>
            <person name="Huang J."/>
            <person name="Wang G."/>
        </authorList>
    </citation>
    <scope>NUCLEOTIDE SEQUENCE [LARGE SCALE GENOMIC DNA]</scope>
    <source>
        <strain evidence="12 13">JSM 076056</strain>
    </source>
</reference>
<evidence type="ECO:0000256" key="3">
    <source>
        <dbReference type="ARBA" id="ARBA00022516"/>
    </source>
</evidence>
<evidence type="ECO:0000313" key="12">
    <source>
        <dbReference type="EMBL" id="KGX89420.1"/>
    </source>
</evidence>
<keyword evidence="3" id="KW-0444">Lipid biosynthesis</keyword>